<feature type="compositionally biased region" description="Polar residues" evidence="1">
    <location>
        <begin position="422"/>
        <end position="438"/>
    </location>
</feature>
<dbReference type="SUPFAM" id="SSF56436">
    <property type="entry name" value="C-type lectin-like"/>
    <property type="match status" value="1"/>
</dbReference>
<dbReference type="Pfam" id="PF03781">
    <property type="entry name" value="FGE-sulfatase"/>
    <property type="match status" value="1"/>
</dbReference>
<proteinExistence type="predicted"/>
<gene>
    <name evidence="3" type="ORF">Raf01_88080</name>
</gene>
<dbReference type="InterPro" id="IPR042095">
    <property type="entry name" value="SUMF_sf"/>
</dbReference>
<dbReference type="Proteomes" id="UP000642748">
    <property type="component" value="Unassembled WGS sequence"/>
</dbReference>
<name>A0A8J3VWA6_9ACTN</name>
<feature type="domain" description="Sulfatase-modifying factor enzyme-like" evidence="2">
    <location>
        <begin position="503"/>
        <end position="604"/>
    </location>
</feature>
<keyword evidence="4" id="KW-1185">Reference proteome</keyword>
<dbReference type="InterPro" id="IPR005532">
    <property type="entry name" value="SUMF_dom"/>
</dbReference>
<dbReference type="GO" id="GO:0120147">
    <property type="term" value="F:formylglycine-generating oxidase activity"/>
    <property type="evidence" value="ECO:0007669"/>
    <property type="project" value="TreeGrafter"/>
</dbReference>
<dbReference type="InterPro" id="IPR016187">
    <property type="entry name" value="CTDL_fold"/>
</dbReference>
<organism evidence="3 4">
    <name type="scientific">Rugosimonospora africana</name>
    <dbReference type="NCBI Taxonomy" id="556532"/>
    <lineage>
        <taxon>Bacteria</taxon>
        <taxon>Bacillati</taxon>
        <taxon>Actinomycetota</taxon>
        <taxon>Actinomycetes</taxon>
        <taxon>Micromonosporales</taxon>
        <taxon>Micromonosporaceae</taxon>
        <taxon>Rugosimonospora</taxon>
    </lineage>
</organism>
<comment type="caution">
    <text evidence="3">The sequence shown here is derived from an EMBL/GenBank/DDBJ whole genome shotgun (WGS) entry which is preliminary data.</text>
</comment>
<evidence type="ECO:0000313" key="3">
    <source>
        <dbReference type="EMBL" id="GIH20636.1"/>
    </source>
</evidence>
<feature type="region of interest" description="Disordered" evidence="1">
    <location>
        <begin position="417"/>
        <end position="438"/>
    </location>
</feature>
<dbReference type="Gene3D" id="3.90.1580.10">
    <property type="entry name" value="paralog of FGE (formylglycine-generating enzyme)"/>
    <property type="match status" value="1"/>
</dbReference>
<evidence type="ECO:0000256" key="1">
    <source>
        <dbReference type="SAM" id="MobiDB-lite"/>
    </source>
</evidence>
<dbReference type="RefSeq" id="WP_203924058.1">
    <property type="nucleotide sequence ID" value="NZ_BONZ01000102.1"/>
</dbReference>
<evidence type="ECO:0000259" key="2">
    <source>
        <dbReference type="Pfam" id="PF03781"/>
    </source>
</evidence>
<dbReference type="EMBL" id="BONZ01000102">
    <property type="protein sequence ID" value="GIH20636.1"/>
    <property type="molecule type" value="Genomic_DNA"/>
</dbReference>
<reference evidence="3" key="1">
    <citation type="submission" date="2021-01" db="EMBL/GenBank/DDBJ databases">
        <title>Whole genome shotgun sequence of Rugosimonospora africana NBRC 104875.</title>
        <authorList>
            <person name="Komaki H."/>
            <person name="Tamura T."/>
        </authorList>
    </citation>
    <scope>NUCLEOTIDE SEQUENCE</scope>
    <source>
        <strain evidence="3">NBRC 104875</strain>
    </source>
</reference>
<accession>A0A8J3VWA6</accession>
<dbReference type="InterPro" id="IPR051043">
    <property type="entry name" value="Sulfatase_Mod_Factor_Kinase"/>
</dbReference>
<evidence type="ECO:0000313" key="4">
    <source>
        <dbReference type="Proteomes" id="UP000642748"/>
    </source>
</evidence>
<dbReference type="PANTHER" id="PTHR23150:SF19">
    <property type="entry name" value="FORMYLGLYCINE-GENERATING ENZYME"/>
    <property type="match status" value="1"/>
</dbReference>
<sequence>MTFDPYRPRPIDRPTPVPLEPRADLSVLDEAKIFTAPDDPADWPAWREALGRWRSEARARLDYDSRADATGAYRDARWVSSCYSVALVWLWDERLYDHATGRFRPEAFLAQAREQFGGFDGVVLWHAYPVIGLDERNQYDFYRDIPELPELVDTLRRAGVRVFIDYNPWDTGTRREPDGDVAAIAALVADLGVDGVFLDTLKEGAGELRAALPAGVALESESRVPLARVHDHAMSWAQWFADSPVPGVLRTKWFERRHTLHHTRRWHRSHAEELQSAWLNGTGVLIWDTVFGVWVGWSARDRALLRAMRRVQHRFSEWFTDGRWTPLADHPGGDAPVYTSRWELRDTTLWTVVNRSDEAYRGRWIVTDALPGRRWLDPVDGRELAPEPLDGGRVAIGGTLPPGGIAAVVATGLGDDAEPVESTESTVDTSPDSEADTTFPTRAAVRLPVPVAPRPAVPEGMVAVDAGRYELTVRYRVRETGLYGEAPYVDEWKPLPPRLHHHATLVRDVTLGRFAIARQEVTVAEFTAFLEATGYRPVREERFALATAGPAGAAVTHVELVDARAYAAWAGLRLPTEDEWQVAAAAGLLRRAEPLVWNWTESEHTDGRTRFAILKGGAAFRATGSDWYLDGGPQEPDVSVKLLLMGAGLTRSPSIGFRCAADLPALD</sequence>
<protein>
    <recommendedName>
        <fullName evidence="2">Sulfatase-modifying factor enzyme-like domain-containing protein</fullName>
    </recommendedName>
</protein>
<dbReference type="AlphaFoldDB" id="A0A8J3VWA6"/>
<dbReference type="PANTHER" id="PTHR23150">
    <property type="entry name" value="SULFATASE MODIFYING FACTOR 1, 2"/>
    <property type="match status" value="1"/>
</dbReference>